<evidence type="ECO:0000313" key="1">
    <source>
        <dbReference type="EMBL" id="PBK62332.1"/>
    </source>
</evidence>
<dbReference type="AlphaFoldDB" id="A0A2H3B5L1"/>
<sequence>MPSWLVAHTFLPFCKTSSCSAEYVLLGDDKQFFYSPPFPVALVLTDNSFTF</sequence>
<protein>
    <submittedName>
        <fullName evidence="1">Uncharacterized protein</fullName>
    </submittedName>
</protein>
<proteinExistence type="predicted"/>
<reference evidence="2" key="1">
    <citation type="journal article" date="2017" name="Nat. Ecol. Evol.">
        <title>Genome expansion and lineage-specific genetic innovations in the forest pathogenic fungi Armillaria.</title>
        <authorList>
            <person name="Sipos G."/>
            <person name="Prasanna A.N."/>
            <person name="Walter M.C."/>
            <person name="O'Connor E."/>
            <person name="Balint B."/>
            <person name="Krizsan K."/>
            <person name="Kiss B."/>
            <person name="Hess J."/>
            <person name="Varga T."/>
            <person name="Slot J."/>
            <person name="Riley R."/>
            <person name="Boka B."/>
            <person name="Rigling D."/>
            <person name="Barry K."/>
            <person name="Lee J."/>
            <person name="Mihaltcheva S."/>
            <person name="LaButti K."/>
            <person name="Lipzen A."/>
            <person name="Waldron R."/>
            <person name="Moloney N.M."/>
            <person name="Sperisen C."/>
            <person name="Kredics L."/>
            <person name="Vagvoelgyi C."/>
            <person name="Patrignani A."/>
            <person name="Fitzpatrick D."/>
            <person name="Nagy I."/>
            <person name="Doyle S."/>
            <person name="Anderson J.B."/>
            <person name="Grigoriev I.V."/>
            <person name="Gueldener U."/>
            <person name="Muensterkoetter M."/>
            <person name="Nagy L.G."/>
        </authorList>
    </citation>
    <scope>NUCLEOTIDE SEQUENCE [LARGE SCALE GENOMIC DNA]</scope>
    <source>
        <strain evidence="2">28-4</strain>
    </source>
</reference>
<dbReference type="EMBL" id="KZ293467">
    <property type="protein sequence ID" value="PBK62332.1"/>
    <property type="molecule type" value="Genomic_DNA"/>
</dbReference>
<keyword evidence="2" id="KW-1185">Reference proteome</keyword>
<dbReference type="Proteomes" id="UP000218334">
    <property type="component" value="Unassembled WGS sequence"/>
</dbReference>
<accession>A0A2H3B5L1</accession>
<evidence type="ECO:0000313" key="2">
    <source>
        <dbReference type="Proteomes" id="UP000218334"/>
    </source>
</evidence>
<organism evidence="1 2">
    <name type="scientific">Armillaria solidipes</name>
    <dbReference type="NCBI Taxonomy" id="1076256"/>
    <lineage>
        <taxon>Eukaryota</taxon>
        <taxon>Fungi</taxon>
        <taxon>Dikarya</taxon>
        <taxon>Basidiomycota</taxon>
        <taxon>Agaricomycotina</taxon>
        <taxon>Agaricomycetes</taxon>
        <taxon>Agaricomycetidae</taxon>
        <taxon>Agaricales</taxon>
        <taxon>Marasmiineae</taxon>
        <taxon>Physalacriaceae</taxon>
        <taxon>Armillaria</taxon>
    </lineage>
</organism>
<name>A0A2H3B5L1_9AGAR</name>
<gene>
    <name evidence="1" type="ORF">ARMSODRAFT_607070</name>
</gene>